<keyword evidence="3 4" id="KW-0378">Hydrolase</keyword>
<dbReference type="PANTHER" id="PTHR46124:SF2">
    <property type="entry name" value="D-AMINOACYL-TRNA DEACYLASE"/>
    <property type="match status" value="1"/>
</dbReference>
<protein>
    <submittedName>
        <fullName evidence="4">TatD family hydrolase</fullName>
    </submittedName>
</protein>
<dbReference type="GO" id="GO:0016787">
    <property type="term" value="F:hydrolase activity"/>
    <property type="evidence" value="ECO:0007669"/>
    <property type="project" value="UniProtKB-KW"/>
</dbReference>
<evidence type="ECO:0000256" key="1">
    <source>
        <dbReference type="ARBA" id="ARBA00009275"/>
    </source>
</evidence>
<organism evidence="4 5">
    <name type="scientific">Bartonella raoultii</name>
    <dbReference type="NCBI Taxonomy" id="1457020"/>
    <lineage>
        <taxon>Bacteria</taxon>
        <taxon>Pseudomonadati</taxon>
        <taxon>Pseudomonadota</taxon>
        <taxon>Alphaproteobacteria</taxon>
        <taxon>Hyphomicrobiales</taxon>
        <taxon>Bartonellaceae</taxon>
        <taxon>Bartonella</taxon>
    </lineage>
</organism>
<dbReference type="InterPro" id="IPR032466">
    <property type="entry name" value="Metal_Hydrolase"/>
</dbReference>
<evidence type="ECO:0000313" key="4">
    <source>
        <dbReference type="EMBL" id="MBX4335748.1"/>
    </source>
</evidence>
<evidence type="ECO:0000256" key="3">
    <source>
        <dbReference type="ARBA" id="ARBA00022801"/>
    </source>
</evidence>
<keyword evidence="5" id="KW-1185">Reference proteome</keyword>
<dbReference type="InterPro" id="IPR001130">
    <property type="entry name" value="TatD-like"/>
</dbReference>
<dbReference type="Gene3D" id="3.20.20.140">
    <property type="entry name" value="Metal-dependent hydrolases"/>
    <property type="match status" value="1"/>
</dbReference>
<proteinExistence type="inferred from homology"/>
<reference evidence="4 5" key="1">
    <citation type="submission" date="2021-08" db="EMBL/GenBank/DDBJ databases">
        <title>Bartonella raoulti 094 sp. nov.</title>
        <authorList>
            <person name="Zgheib R."/>
            <person name="Hammoud A."/>
        </authorList>
    </citation>
    <scope>NUCLEOTIDE SEQUENCE [LARGE SCALE GENOMIC DNA]</scope>
    <source>
        <strain evidence="4 5">094</strain>
    </source>
</reference>
<evidence type="ECO:0000256" key="2">
    <source>
        <dbReference type="ARBA" id="ARBA00022723"/>
    </source>
</evidence>
<evidence type="ECO:0000313" key="5">
    <source>
        <dbReference type="Proteomes" id="UP000746918"/>
    </source>
</evidence>
<dbReference type="RefSeq" id="WP_220717051.1">
    <property type="nucleotide sequence ID" value="NZ_JAIFRO010000003.1"/>
</dbReference>
<keyword evidence="2" id="KW-0479">Metal-binding</keyword>
<name>A0ABS7I4M3_9HYPH</name>
<accession>A0ABS7I4M3</accession>
<gene>
    <name evidence="4" type="ORF">K3248_03955</name>
</gene>
<dbReference type="PIRSF" id="PIRSF005902">
    <property type="entry name" value="DNase_TatD"/>
    <property type="match status" value="1"/>
</dbReference>
<dbReference type="CDD" id="cd01310">
    <property type="entry name" value="TatD_DNAse"/>
    <property type="match status" value="1"/>
</dbReference>
<dbReference type="InterPro" id="IPR015991">
    <property type="entry name" value="TatD/YcfH-like"/>
</dbReference>
<dbReference type="EMBL" id="JAIFRO010000003">
    <property type="protein sequence ID" value="MBX4335748.1"/>
    <property type="molecule type" value="Genomic_DNA"/>
</dbReference>
<comment type="similarity">
    <text evidence="1">Belongs to the metallo-dependent hydrolases superfamily. TatD-type hydrolase family.</text>
</comment>
<dbReference type="InterPro" id="IPR018228">
    <property type="entry name" value="DNase_TatD-rel_CS"/>
</dbReference>
<dbReference type="Proteomes" id="UP000746918">
    <property type="component" value="Unassembled WGS sequence"/>
</dbReference>
<dbReference type="PANTHER" id="PTHR46124">
    <property type="entry name" value="D-AMINOACYL-TRNA DEACYLASE"/>
    <property type="match status" value="1"/>
</dbReference>
<comment type="caution">
    <text evidence="4">The sequence shown here is derived from an EMBL/GenBank/DDBJ whole genome shotgun (WGS) entry which is preliminary data.</text>
</comment>
<sequence length="257" mass="29203">MLIDTHCHLDFEGLSQNLDDVIQRALDADVKRMITISTHVHKLDRLLEITQTYDQVFCSVGTHPNYAHEEQNITAEDLIQLSKHPKIVAFGEVGLDYHYDYSSPKEQKKTFQEHIIASRETQLPLVIHSRNADIDMEQILREQTKEGTFPFILHCYSSGMQLARAGLELGGYISFSGILTFKNALEIREIAKIVPYQHLLIETDAPFLAPVPHRGKINEPSFVRYTAALLAETIGLTIEETAQITTENALRLFSKMK</sequence>
<dbReference type="PROSITE" id="PS01137">
    <property type="entry name" value="TATD_1"/>
    <property type="match status" value="1"/>
</dbReference>
<dbReference type="SUPFAM" id="SSF51556">
    <property type="entry name" value="Metallo-dependent hydrolases"/>
    <property type="match status" value="1"/>
</dbReference>
<dbReference type="NCBIfam" id="TIGR00010">
    <property type="entry name" value="YchF/TatD family DNA exonuclease"/>
    <property type="match status" value="1"/>
</dbReference>
<dbReference type="Pfam" id="PF01026">
    <property type="entry name" value="TatD_DNase"/>
    <property type="match status" value="1"/>
</dbReference>